<proteinExistence type="predicted"/>
<dbReference type="PANTHER" id="PTHR11439:SF524">
    <property type="entry name" value="RNA-DIRECTED DNA POLYMERASE, PROTEIN KINASE RLK-PELLE-DLSV FAMILY"/>
    <property type="match status" value="1"/>
</dbReference>
<feature type="region of interest" description="Disordered" evidence="1">
    <location>
        <begin position="100"/>
        <end position="173"/>
    </location>
</feature>
<dbReference type="EMBL" id="JARYMX010000003">
    <property type="protein sequence ID" value="KAJ9557698.1"/>
    <property type="molecule type" value="Genomic_DNA"/>
</dbReference>
<comment type="caution">
    <text evidence="2">The sequence shown here is derived from an EMBL/GenBank/DDBJ whole genome shotgun (WGS) entry which is preliminary data.</text>
</comment>
<feature type="compositionally biased region" description="Basic and acidic residues" evidence="1">
    <location>
        <begin position="108"/>
        <end position="118"/>
    </location>
</feature>
<sequence length="173" mass="19581">MVSCNPCSNPADTKTKLVADGEPVSDPILYQSLVVALQYLTFTHPDIAYVVQQVCLFMHDLLLLHFNALRILRYLKGTLSHGLHIKVVIRHEDLTKTQQWYQSHRHEKSHEVKGDRWRNGGTLQPNYATDRRPNHNGGSSRPNCQTVAELPPSRGPINVRSPWPPHQSGGSYD</sequence>
<dbReference type="Proteomes" id="UP001172457">
    <property type="component" value="Chromosome 3"/>
</dbReference>
<reference evidence="2" key="1">
    <citation type="submission" date="2023-03" db="EMBL/GenBank/DDBJ databases">
        <title>Chromosome-scale reference genome and RAD-based genetic map of yellow starthistle (Centaurea solstitialis) reveal putative structural variation and QTLs associated with invader traits.</title>
        <authorList>
            <person name="Reatini B."/>
            <person name="Cang F.A."/>
            <person name="Jiang Q."/>
            <person name="Mckibben M.T.W."/>
            <person name="Barker M.S."/>
            <person name="Rieseberg L.H."/>
            <person name="Dlugosch K.M."/>
        </authorList>
    </citation>
    <scope>NUCLEOTIDE SEQUENCE</scope>
    <source>
        <strain evidence="2">CAN-66</strain>
        <tissue evidence="2">Leaf</tissue>
    </source>
</reference>
<gene>
    <name evidence="2" type="ORF">OSB04_012312</name>
</gene>
<dbReference type="PANTHER" id="PTHR11439">
    <property type="entry name" value="GAG-POL-RELATED RETROTRANSPOSON"/>
    <property type="match status" value="1"/>
</dbReference>
<protein>
    <submittedName>
        <fullName evidence="2">Uncharacterized protein</fullName>
    </submittedName>
</protein>
<dbReference type="AlphaFoldDB" id="A0AA38TB62"/>
<evidence type="ECO:0000256" key="1">
    <source>
        <dbReference type="SAM" id="MobiDB-lite"/>
    </source>
</evidence>
<organism evidence="2 3">
    <name type="scientific">Centaurea solstitialis</name>
    <name type="common">yellow star-thistle</name>
    <dbReference type="NCBI Taxonomy" id="347529"/>
    <lineage>
        <taxon>Eukaryota</taxon>
        <taxon>Viridiplantae</taxon>
        <taxon>Streptophyta</taxon>
        <taxon>Embryophyta</taxon>
        <taxon>Tracheophyta</taxon>
        <taxon>Spermatophyta</taxon>
        <taxon>Magnoliopsida</taxon>
        <taxon>eudicotyledons</taxon>
        <taxon>Gunneridae</taxon>
        <taxon>Pentapetalae</taxon>
        <taxon>asterids</taxon>
        <taxon>campanulids</taxon>
        <taxon>Asterales</taxon>
        <taxon>Asteraceae</taxon>
        <taxon>Carduoideae</taxon>
        <taxon>Cardueae</taxon>
        <taxon>Centaureinae</taxon>
        <taxon>Centaurea</taxon>
    </lineage>
</organism>
<evidence type="ECO:0000313" key="3">
    <source>
        <dbReference type="Proteomes" id="UP001172457"/>
    </source>
</evidence>
<accession>A0AA38TB62</accession>
<evidence type="ECO:0000313" key="2">
    <source>
        <dbReference type="EMBL" id="KAJ9557698.1"/>
    </source>
</evidence>
<feature type="compositionally biased region" description="Polar residues" evidence="1">
    <location>
        <begin position="136"/>
        <end position="146"/>
    </location>
</feature>
<keyword evidence="3" id="KW-1185">Reference proteome</keyword>
<name>A0AA38TB62_9ASTR</name>